<dbReference type="GO" id="GO:0003677">
    <property type="term" value="F:DNA binding"/>
    <property type="evidence" value="ECO:0007669"/>
    <property type="project" value="InterPro"/>
</dbReference>
<dbReference type="PROSITE" id="PS51198">
    <property type="entry name" value="UVRD_HELICASE_ATP_BIND"/>
    <property type="match status" value="1"/>
</dbReference>
<dbReference type="InterPro" id="IPR000212">
    <property type="entry name" value="DNA_helicase_UvrD/REP"/>
</dbReference>
<evidence type="ECO:0000259" key="10">
    <source>
        <dbReference type="PROSITE" id="PS51198"/>
    </source>
</evidence>
<keyword evidence="4 9" id="KW-0067">ATP-binding</keyword>
<reference evidence="11 12" key="1">
    <citation type="submission" date="2017-06" db="EMBL/GenBank/DDBJ databases">
        <title>Investigating the central metabolism of Clostridium thermosuccinogenes.</title>
        <authorList>
            <person name="Koendjbiharie J.G."/>
            <person name="van Kranenburg R."/>
        </authorList>
    </citation>
    <scope>NUCLEOTIDE SEQUENCE [LARGE SCALE GENOMIC DNA]</scope>
    <source>
        <strain evidence="11 12">DSM 5806</strain>
    </source>
</reference>
<dbReference type="PANTHER" id="PTHR11070">
    <property type="entry name" value="UVRD / RECB / PCRA DNA HELICASE FAMILY MEMBER"/>
    <property type="match status" value="1"/>
</dbReference>
<evidence type="ECO:0000256" key="5">
    <source>
        <dbReference type="ARBA" id="ARBA00023235"/>
    </source>
</evidence>
<feature type="binding site" evidence="9">
    <location>
        <begin position="217"/>
        <end position="224"/>
    </location>
    <ligand>
        <name>ATP</name>
        <dbReference type="ChEBI" id="CHEBI:30616"/>
    </ligand>
</feature>
<evidence type="ECO:0000256" key="6">
    <source>
        <dbReference type="ARBA" id="ARBA00034617"/>
    </source>
</evidence>
<dbReference type="KEGG" id="cthd:CDO33_19115"/>
<dbReference type="InterPro" id="IPR048228">
    <property type="entry name" value="HelD_bacillota"/>
</dbReference>
<evidence type="ECO:0000256" key="3">
    <source>
        <dbReference type="ARBA" id="ARBA00022806"/>
    </source>
</evidence>
<dbReference type="Pfam" id="PF00580">
    <property type="entry name" value="UvrD-helicase"/>
    <property type="match status" value="1"/>
</dbReference>
<organism evidence="11 12">
    <name type="scientific">Clostridium thermosuccinogenes</name>
    <dbReference type="NCBI Taxonomy" id="84032"/>
    <lineage>
        <taxon>Bacteria</taxon>
        <taxon>Bacillati</taxon>
        <taxon>Bacillota</taxon>
        <taxon>Clostridia</taxon>
        <taxon>Eubacteriales</taxon>
        <taxon>Clostridiaceae</taxon>
        <taxon>Clostridium</taxon>
    </lineage>
</organism>
<dbReference type="InterPro" id="IPR014016">
    <property type="entry name" value="UvrD-like_ATP-bd"/>
</dbReference>
<dbReference type="OrthoDB" id="9787585at2"/>
<evidence type="ECO:0000256" key="7">
    <source>
        <dbReference type="ARBA" id="ARBA00034808"/>
    </source>
</evidence>
<keyword evidence="3 9" id="KW-0347">Helicase</keyword>
<dbReference type="NCBIfam" id="NF041464">
    <property type="entry name" value="HelD_BACSU"/>
    <property type="match status" value="1"/>
</dbReference>
<dbReference type="InterPro" id="IPR027417">
    <property type="entry name" value="P-loop_NTPase"/>
</dbReference>
<dbReference type="GO" id="GO:0000725">
    <property type="term" value="P:recombinational repair"/>
    <property type="evidence" value="ECO:0007669"/>
    <property type="project" value="TreeGrafter"/>
</dbReference>
<keyword evidence="2 9" id="KW-0378">Hydrolase</keyword>
<dbReference type="GO" id="GO:0005524">
    <property type="term" value="F:ATP binding"/>
    <property type="evidence" value="ECO:0007669"/>
    <property type="project" value="UniProtKB-UniRule"/>
</dbReference>
<evidence type="ECO:0000256" key="8">
    <source>
        <dbReference type="ARBA" id="ARBA00048988"/>
    </source>
</evidence>
<dbReference type="EMBL" id="NIOJ01000006">
    <property type="protein sequence ID" value="PNU00857.1"/>
    <property type="molecule type" value="Genomic_DNA"/>
</dbReference>
<dbReference type="GO" id="GO:0043138">
    <property type="term" value="F:3'-5' DNA helicase activity"/>
    <property type="evidence" value="ECO:0007669"/>
    <property type="project" value="UniProtKB-EC"/>
</dbReference>
<name>A0A2K2FJI6_9CLOT</name>
<evidence type="ECO:0000256" key="4">
    <source>
        <dbReference type="ARBA" id="ARBA00022840"/>
    </source>
</evidence>
<dbReference type="Gene3D" id="3.40.50.300">
    <property type="entry name" value="P-loop containing nucleotide triphosphate hydrolases"/>
    <property type="match status" value="3"/>
</dbReference>
<dbReference type="PANTHER" id="PTHR11070:SF17">
    <property type="entry name" value="DNA HELICASE IV"/>
    <property type="match status" value="1"/>
</dbReference>
<comment type="catalytic activity">
    <reaction evidence="8">
        <text>ATP + H2O = ADP + phosphate + H(+)</text>
        <dbReference type="Rhea" id="RHEA:13065"/>
        <dbReference type="ChEBI" id="CHEBI:15377"/>
        <dbReference type="ChEBI" id="CHEBI:15378"/>
        <dbReference type="ChEBI" id="CHEBI:30616"/>
        <dbReference type="ChEBI" id="CHEBI:43474"/>
        <dbReference type="ChEBI" id="CHEBI:456216"/>
        <dbReference type="EC" id="5.6.2.4"/>
    </reaction>
</comment>
<dbReference type="Pfam" id="PF13361">
    <property type="entry name" value="UvrD_C"/>
    <property type="match status" value="1"/>
</dbReference>
<proteinExistence type="predicted"/>
<sequence length="764" mass="88634">MPAENHPDYKAELEHSRYILGYVEKSLEATIAKKQKIDSDVDRMKKHFNSDNSQNYIDLMVNTTLQDSLTIRLKNLIAARSKPYFARIDFREDGKEKAEQLYIGKMSLMRDEDQKIIIIDWRAPISSLYYEERLGRAGYLCPDGRIEGDLMLKRQFSFEEGVLKDIFDIDITTNDEFLQAHLGANADNRLKDIVSTIQAEQNRIIRADMWTPLIVQGVAGSGKTTIALHRIAYLVYTYEKSFEPENFMIIAPNKLFLNYISEVLPELGVDKVKQTTFEDFAMELIGKRLKIRDANEKLVDFVDRNSTEEQIARNELVRKASEFKSSMTFKEVIDDYIEAIERDYIPKKDFKIGSQVIYSYEEINDLFLRQYKTWPVAQRLNEIKKHLNNRFKVKKESIINNLHDQCDAKIRKIKATMAESEERQKLIIRLIDKKNAIIDKLQTYSKKAANEYIKGISKLNPMEYYKELIMKEDLFYRLVEGKLPKRQAEFLREHTEKVLKSGFVELEDLAPIIYLKYKIYGMDEKIPVKHIVIDEAQDFSVFQLYVIKKIVRDSSFTILGDLCQGIHSYRGILDWSDVMKHAFDDRKSQMLTLEQSYRTTVEIMEAANKVIGRIDALRPFMGKPVIRHGEKVRLIKKQNLKEIASDILDKIDEFKEAGYKSIAVICKTMDECKDMASLMKKGGNSPVIITGGEKEYKSGVVIVPSYLAKGLEFDVVMIANANRERYGAGELDTKLMYVSMTRPLHKLYIYYHGELTPLLEEVAE</sequence>
<evidence type="ECO:0000313" key="11">
    <source>
        <dbReference type="EMBL" id="PNU00857.1"/>
    </source>
</evidence>
<accession>A0A2K2FJI6</accession>
<keyword evidence="12" id="KW-1185">Reference proteome</keyword>
<dbReference type="GO" id="GO:0016887">
    <property type="term" value="F:ATP hydrolysis activity"/>
    <property type="evidence" value="ECO:0007669"/>
    <property type="project" value="RHEA"/>
</dbReference>
<dbReference type="InterPro" id="IPR014017">
    <property type="entry name" value="DNA_helicase_UvrD-like_C"/>
</dbReference>
<comment type="caution">
    <text evidence="11">The sequence shown here is derived from an EMBL/GenBank/DDBJ whole genome shotgun (WGS) entry which is preliminary data.</text>
</comment>
<dbReference type="GO" id="GO:0005829">
    <property type="term" value="C:cytosol"/>
    <property type="evidence" value="ECO:0007669"/>
    <property type="project" value="TreeGrafter"/>
</dbReference>
<evidence type="ECO:0000256" key="9">
    <source>
        <dbReference type="PROSITE-ProRule" id="PRU00560"/>
    </source>
</evidence>
<feature type="domain" description="UvrD-like helicase ATP-binding" evidence="10">
    <location>
        <begin position="196"/>
        <end position="600"/>
    </location>
</feature>
<dbReference type="AlphaFoldDB" id="A0A2K2FJI6"/>
<protein>
    <recommendedName>
        <fullName evidence="7">DNA 3'-5' helicase</fullName>
        <ecNumber evidence="7">5.6.2.4</ecNumber>
    </recommendedName>
</protein>
<keyword evidence="5" id="KW-0413">Isomerase</keyword>
<gene>
    <name evidence="11" type="ORF">CDQ84_04190</name>
</gene>
<comment type="catalytic activity">
    <reaction evidence="6">
        <text>Couples ATP hydrolysis with the unwinding of duplex DNA by translocating in the 3'-5' direction.</text>
        <dbReference type="EC" id="5.6.2.4"/>
    </reaction>
</comment>
<dbReference type="EC" id="5.6.2.4" evidence="7"/>
<evidence type="ECO:0000313" key="12">
    <source>
        <dbReference type="Proteomes" id="UP000236151"/>
    </source>
</evidence>
<evidence type="ECO:0000256" key="2">
    <source>
        <dbReference type="ARBA" id="ARBA00022801"/>
    </source>
</evidence>
<evidence type="ECO:0000256" key="1">
    <source>
        <dbReference type="ARBA" id="ARBA00022741"/>
    </source>
</evidence>
<dbReference type="RefSeq" id="WP_103080472.1">
    <property type="nucleotide sequence ID" value="NZ_CP021850.1"/>
</dbReference>
<keyword evidence="1 9" id="KW-0547">Nucleotide-binding</keyword>
<dbReference type="Proteomes" id="UP000236151">
    <property type="component" value="Unassembled WGS sequence"/>
</dbReference>
<dbReference type="SUPFAM" id="SSF52540">
    <property type="entry name" value="P-loop containing nucleoside triphosphate hydrolases"/>
    <property type="match status" value="1"/>
</dbReference>